<name>A0A5B7F6A1_PORTR</name>
<dbReference type="Proteomes" id="UP000324222">
    <property type="component" value="Unassembled WGS sequence"/>
</dbReference>
<comment type="caution">
    <text evidence="1">The sequence shown here is derived from an EMBL/GenBank/DDBJ whole genome shotgun (WGS) entry which is preliminary data.</text>
</comment>
<dbReference type="AlphaFoldDB" id="A0A5B7F6A1"/>
<protein>
    <submittedName>
        <fullName evidence="1">tRNA-dihydrouridine(16/17) synthase [NAD(P)(+)]-like</fullName>
    </submittedName>
</protein>
<keyword evidence="2" id="KW-1185">Reference proteome</keyword>
<dbReference type="EMBL" id="VSRR010004939">
    <property type="protein sequence ID" value="MPC41125.1"/>
    <property type="molecule type" value="Genomic_DNA"/>
</dbReference>
<accession>A0A5B7F6A1</accession>
<gene>
    <name evidence="1" type="primary">Dus1l_0</name>
    <name evidence="1" type="ORF">E2C01_034710</name>
</gene>
<organism evidence="1 2">
    <name type="scientific">Portunus trituberculatus</name>
    <name type="common">Swimming crab</name>
    <name type="synonym">Neptunus trituberculatus</name>
    <dbReference type="NCBI Taxonomy" id="210409"/>
    <lineage>
        <taxon>Eukaryota</taxon>
        <taxon>Metazoa</taxon>
        <taxon>Ecdysozoa</taxon>
        <taxon>Arthropoda</taxon>
        <taxon>Crustacea</taxon>
        <taxon>Multicrustacea</taxon>
        <taxon>Malacostraca</taxon>
        <taxon>Eumalacostraca</taxon>
        <taxon>Eucarida</taxon>
        <taxon>Decapoda</taxon>
        <taxon>Pleocyemata</taxon>
        <taxon>Brachyura</taxon>
        <taxon>Eubrachyura</taxon>
        <taxon>Portunoidea</taxon>
        <taxon>Portunidae</taxon>
        <taxon>Portuninae</taxon>
        <taxon>Portunus</taxon>
    </lineage>
</organism>
<evidence type="ECO:0000313" key="2">
    <source>
        <dbReference type="Proteomes" id="UP000324222"/>
    </source>
</evidence>
<evidence type="ECO:0000313" key="1">
    <source>
        <dbReference type="EMBL" id="MPC41125.1"/>
    </source>
</evidence>
<dbReference type="OrthoDB" id="272303at2759"/>
<proteinExistence type="predicted"/>
<sequence>MQSRRGPAMAHLWTTSVFHAQVMPGPRGYDFWRETLGGARLAVAPMVDASELAWRLLSRRYGECGRRRRGVALTLPAVNYER</sequence>
<reference evidence="1 2" key="1">
    <citation type="submission" date="2019-05" db="EMBL/GenBank/DDBJ databases">
        <title>Another draft genome of Portunus trituberculatus and its Hox gene families provides insights of decapod evolution.</title>
        <authorList>
            <person name="Jeong J.-H."/>
            <person name="Song I."/>
            <person name="Kim S."/>
            <person name="Choi T."/>
            <person name="Kim D."/>
            <person name="Ryu S."/>
            <person name="Kim W."/>
        </authorList>
    </citation>
    <scope>NUCLEOTIDE SEQUENCE [LARGE SCALE GENOMIC DNA]</scope>
    <source>
        <tissue evidence="1">Muscle</tissue>
    </source>
</reference>